<organism evidence="3 4">
    <name type="scientific">Zizania palustris</name>
    <name type="common">Northern wild rice</name>
    <dbReference type="NCBI Taxonomy" id="103762"/>
    <lineage>
        <taxon>Eukaryota</taxon>
        <taxon>Viridiplantae</taxon>
        <taxon>Streptophyta</taxon>
        <taxon>Embryophyta</taxon>
        <taxon>Tracheophyta</taxon>
        <taxon>Spermatophyta</taxon>
        <taxon>Magnoliopsida</taxon>
        <taxon>Liliopsida</taxon>
        <taxon>Poales</taxon>
        <taxon>Poaceae</taxon>
        <taxon>BOP clade</taxon>
        <taxon>Oryzoideae</taxon>
        <taxon>Oryzeae</taxon>
        <taxon>Zizaniinae</taxon>
        <taxon>Zizania</taxon>
    </lineage>
</organism>
<gene>
    <name evidence="3" type="ORF">GUJ93_ZPchr0004g39426</name>
</gene>
<name>A0A8J5SPJ7_ZIZPA</name>
<dbReference type="AlphaFoldDB" id="A0A8J5SPJ7"/>
<evidence type="ECO:0000256" key="1">
    <source>
        <dbReference type="SAM" id="MobiDB-lite"/>
    </source>
</evidence>
<sequence length="138" mass="14790">MEKLLYYVVVFFALGLLASLADASSAPAPLSMSKQQADHVLGRKGRELRAEDYLSGDRHRHEVKHKEQLQPQVAAMAEAAMKRTAAASTKKAAGWKDEDDDGASGVGLIDSADYSGVAMHTPSASAEAPPKHKHPNKP</sequence>
<feature type="signal peptide" evidence="2">
    <location>
        <begin position="1"/>
        <end position="23"/>
    </location>
</feature>
<evidence type="ECO:0000256" key="2">
    <source>
        <dbReference type="SAM" id="SignalP"/>
    </source>
</evidence>
<dbReference type="Proteomes" id="UP000729402">
    <property type="component" value="Unassembled WGS sequence"/>
</dbReference>
<feature type="region of interest" description="Disordered" evidence="1">
    <location>
        <begin position="86"/>
        <end position="138"/>
    </location>
</feature>
<evidence type="ECO:0000313" key="3">
    <source>
        <dbReference type="EMBL" id="KAG8066533.1"/>
    </source>
</evidence>
<evidence type="ECO:0000313" key="4">
    <source>
        <dbReference type="Proteomes" id="UP000729402"/>
    </source>
</evidence>
<reference evidence="3" key="1">
    <citation type="journal article" date="2021" name="bioRxiv">
        <title>Whole Genome Assembly and Annotation of Northern Wild Rice, Zizania palustris L., Supports a Whole Genome Duplication in the Zizania Genus.</title>
        <authorList>
            <person name="Haas M."/>
            <person name="Kono T."/>
            <person name="Macchietto M."/>
            <person name="Millas R."/>
            <person name="McGilp L."/>
            <person name="Shao M."/>
            <person name="Duquette J."/>
            <person name="Hirsch C.N."/>
            <person name="Kimball J."/>
        </authorList>
    </citation>
    <scope>NUCLEOTIDE SEQUENCE</scope>
    <source>
        <tissue evidence="3">Fresh leaf tissue</tissue>
    </source>
</reference>
<comment type="caution">
    <text evidence="3">The sequence shown here is derived from an EMBL/GenBank/DDBJ whole genome shotgun (WGS) entry which is preliminary data.</text>
</comment>
<feature type="chain" id="PRO_5035262784" evidence="2">
    <location>
        <begin position="24"/>
        <end position="138"/>
    </location>
</feature>
<keyword evidence="4" id="KW-1185">Reference proteome</keyword>
<accession>A0A8J5SPJ7</accession>
<keyword evidence="2" id="KW-0732">Signal</keyword>
<protein>
    <submittedName>
        <fullName evidence="3">Uncharacterized protein</fullName>
    </submittedName>
</protein>
<proteinExistence type="predicted"/>
<reference evidence="3" key="2">
    <citation type="submission" date="2021-02" db="EMBL/GenBank/DDBJ databases">
        <authorList>
            <person name="Kimball J.A."/>
            <person name="Haas M.W."/>
            <person name="Macchietto M."/>
            <person name="Kono T."/>
            <person name="Duquette J."/>
            <person name="Shao M."/>
        </authorList>
    </citation>
    <scope>NUCLEOTIDE SEQUENCE</scope>
    <source>
        <tissue evidence="3">Fresh leaf tissue</tissue>
    </source>
</reference>
<dbReference type="EMBL" id="JAAALK010000285">
    <property type="protein sequence ID" value="KAG8066533.1"/>
    <property type="molecule type" value="Genomic_DNA"/>
</dbReference>